<dbReference type="GO" id="GO:0006227">
    <property type="term" value="P:dUDP biosynthetic process"/>
    <property type="evidence" value="ECO:0007669"/>
    <property type="project" value="TreeGrafter"/>
</dbReference>
<keyword evidence="8 11" id="KW-0067">ATP-binding</keyword>
<dbReference type="FunFam" id="3.40.50.300:FF:000225">
    <property type="entry name" value="Thymidylate kinase"/>
    <property type="match status" value="1"/>
</dbReference>
<evidence type="ECO:0000256" key="11">
    <source>
        <dbReference type="HAMAP-Rule" id="MF_00165"/>
    </source>
</evidence>
<dbReference type="Gene3D" id="3.40.50.300">
    <property type="entry name" value="P-loop containing nucleotide triphosphate hydrolases"/>
    <property type="match status" value="1"/>
</dbReference>
<dbReference type="GO" id="GO:0004798">
    <property type="term" value="F:dTMP kinase activity"/>
    <property type="evidence" value="ECO:0007669"/>
    <property type="project" value="UniProtKB-UniRule"/>
</dbReference>
<dbReference type="Pfam" id="PF02223">
    <property type="entry name" value="Thymidylate_kin"/>
    <property type="match status" value="1"/>
</dbReference>
<evidence type="ECO:0000256" key="2">
    <source>
        <dbReference type="ARBA" id="ARBA00012980"/>
    </source>
</evidence>
<evidence type="ECO:0000256" key="6">
    <source>
        <dbReference type="ARBA" id="ARBA00022741"/>
    </source>
</evidence>
<feature type="domain" description="Thymidylate kinase-like" evidence="12">
    <location>
        <begin position="5"/>
        <end position="184"/>
    </location>
</feature>
<name>A0A931PTV4_FIMGI</name>
<dbReference type="Proteomes" id="UP000727962">
    <property type="component" value="Unassembled WGS sequence"/>
</dbReference>
<dbReference type="GO" id="GO:0006235">
    <property type="term" value="P:dTTP biosynthetic process"/>
    <property type="evidence" value="ECO:0007669"/>
    <property type="project" value="UniProtKB-UniRule"/>
</dbReference>
<dbReference type="InterPro" id="IPR027417">
    <property type="entry name" value="P-loop_NTPase"/>
</dbReference>
<keyword evidence="6 11" id="KW-0547">Nucleotide-binding</keyword>
<dbReference type="PANTHER" id="PTHR10344">
    <property type="entry name" value="THYMIDYLATE KINASE"/>
    <property type="match status" value="1"/>
</dbReference>
<comment type="function">
    <text evidence="10 11">Phosphorylation of dTMP to form dTDP in both de novo and salvage pathways of dTTP synthesis.</text>
</comment>
<dbReference type="InterPro" id="IPR018094">
    <property type="entry name" value="Thymidylate_kinase"/>
</dbReference>
<protein>
    <recommendedName>
        <fullName evidence="3 11">Thymidylate kinase</fullName>
        <ecNumber evidence="2 11">2.7.4.9</ecNumber>
    </recommendedName>
    <alternativeName>
        <fullName evidence="11">dTMP kinase</fullName>
    </alternativeName>
</protein>
<sequence>MFVTFEGPEGAGKTTVLKAVARRLEADGQRVVMTREPGEGEIGAKIRDILLSGGDLSPAAELFLFLADRAQHVASVIKPALAAGAFVLCDRYSDSTLVYQGYGRGLDLETLRGLNQLATGGLTPDLTLLLDLDPELGLARLSLDKMDRMDRESIEFHRKVRDGFLREAKREPARWRVIDAAVPIAGVILACCQEVEAAAAIVGCLQARSLEAN</sequence>
<dbReference type="InterPro" id="IPR039430">
    <property type="entry name" value="Thymidylate_kin-like_dom"/>
</dbReference>
<evidence type="ECO:0000256" key="3">
    <source>
        <dbReference type="ARBA" id="ARBA00017144"/>
    </source>
</evidence>
<keyword evidence="4 11" id="KW-0808">Transferase</keyword>
<dbReference type="InterPro" id="IPR018095">
    <property type="entry name" value="Thymidylate_kin_CS"/>
</dbReference>
<evidence type="ECO:0000256" key="7">
    <source>
        <dbReference type="ARBA" id="ARBA00022777"/>
    </source>
</evidence>
<feature type="binding site" evidence="11">
    <location>
        <begin position="7"/>
        <end position="14"/>
    </location>
    <ligand>
        <name>ATP</name>
        <dbReference type="ChEBI" id="CHEBI:30616"/>
    </ligand>
</feature>
<organism evidence="13 14">
    <name type="scientific">Fimbriimonas ginsengisoli</name>
    <dbReference type="NCBI Taxonomy" id="1005039"/>
    <lineage>
        <taxon>Bacteria</taxon>
        <taxon>Bacillati</taxon>
        <taxon>Armatimonadota</taxon>
        <taxon>Fimbriimonadia</taxon>
        <taxon>Fimbriimonadales</taxon>
        <taxon>Fimbriimonadaceae</taxon>
        <taxon>Fimbriimonas</taxon>
    </lineage>
</organism>
<dbReference type="PROSITE" id="PS01331">
    <property type="entry name" value="THYMIDYLATE_KINASE"/>
    <property type="match status" value="1"/>
</dbReference>
<evidence type="ECO:0000256" key="5">
    <source>
        <dbReference type="ARBA" id="ARBA00022727"/>
    </source>
</evidence>
<proteinExistence type="inferred from homology"/>
<evidence type="ECO:0000256" key="8">
    <source>
        <dbReference type="ARBA" id="ARBA00022840"/>
    </source>
</evidence>
<evidence type="ECO:0000256" key="4">
    <source>
        <dbReference type="ARBA" id="ARBA00022679"/>
    </source>
</evidence>
<dbReference type="HAMAP" id="MF_00165">
    <property type="entry name" value="Thymidylate_kinase"/>
    <property type="match status" value="1"/>
</dbReference>
<comment type="caution">
    <text evidence="13">The sequence shown here is derived from an EMBL/GenBank/DDBJ whole genome shotgun (WGS) entry which is preliminary data.</text>
</comment>
<dbReference type="GO" id="GO:0005829">
    <property type="term" value="C:cytosol"/>
    <property type="evidence" value="ECO:0007669"/>
    <property type="project" value="TreeGrafter"/>
</dbReference>
<gene>
    <name evidence="11" type="primary">tmk</name>
    <name evidence="13" type="ORF">HYR64_06620</name>
</gene>
<evidence type="ECO:0000256" key="10">
    <source>
        <dbReference type="ARBA" id="ARBA00057735"/>
    </source>
</evidence>
<keyword evidence="7 11" id="KW-0418">Kinase</keyword>
<dbReference type="EC" id="2.7.4.9" evidence="2 11"/>
<dbReference type="AlphaFoldDB" id="A0A931PTV4"/>
<dbReference type="GO" id="GO:0005524">
    <property type="term" value="F:ATP binding"/>
    <property type="evidence" value="ECO:0007669"/>
    <property type="project" value="UniProtKB-UniRule"/>
</dbReference>
<evidence type="ECO:0000259" key="12">
    <source>
        <dbReference type="Pfam" id="PF02223"/>
    </source>
</evidence>
<dbReference type="GO" id="GO:0006233">
    <property type="term" value="P:dTDP biosynthetic process"/>
    <property type="evidence" value="ECO:0007669"/>
    <property type="project" value="InterPro"/>
</dbReference>
<reference evidence="13" key="1">
    <citation type="submission" date="2020-07" db="EMBL/GenBank/DDBJ databases">
        <title>Huge and variable diversity of episymbiotic CPR bacteria and DPANN archaea in groundwater ecosystems.</title>
        <authorList>
            <person name="He C.Y."/>
            <person name="Keren R."/>
            <person name="Whittaker M."/>
            <person name="Farag I.F."/>
            <person name="Doudna J."/>
            <person name="Cate J.H.D."/>
            <person name="Banfield J.F."/>
        </authorList>
    </citation>
    <scope>NUCLEOTIDE SEQUENCE</scope>
    <source>
        <strain evidence="13">NC_groundwater_17_Pr7_B-0.1um_64_12</strain>
    </source>
</reference>
<comment type="similarity">
    <text evidence="1 11">Belongs to the thymidylate kinase family.</text>
</comment>
<dbReference type="CDD" id="cd01672">
    <property type="entry name" value="TMPK"/>
    <property type="match status" value="1"/>
</dbReference>
<evidence type="ECO:0000313" key="14">
    <source>
        <dbReference type="Proteomes" id="UP000727962"/>
    </source>
</evidence>
<accession>A0A931PTV4</accession>
<dbReference type="NCBIfam" id="TIGR00041">
    <property type="entry name" value="DTMP_kinase"/>
    <property type="match status" value="1"/>
</dbReference>
<dbReference type="EMBL" id="JACOSL010000039">
    <property type="protein sequence ID" value="MBI1756764.1"/>
    <property type="molecule type" value="Genomic_DNA"/>
</dbReference>
<keyword evidence="5 11" id="KW-0545">Nucleotide biosynthesis</keyword>
<dbReference type="PANTHER" id="PTHR10344:SF4">
    <property type="entry name" value="UMP-CMP KINASE 2, MITOCHONDRIAL"/>
    <property type="match status" value="1"/>
</dbReference>
<evidence type="ECO:0000313" key="13">
    <source>
        <dbReference type="EMBL" id="MBI1756764.1"/>
    </source>
</evidence>
<dbReference type="SUPFAM" id="SSF52540">
    <property type="entry name" value="P-loop containing nucleoside triphosphate hydrolases"/>
    <property type="match status" value="1"/>
</dbReference>
<evidence type="ECO:0000256" key="9">
    <source>
        <dbReference type="ARBA" id="ARBA00048743"/>
    </source>
</evidence>
<comment type="catalytic activity">
    <reaction evidence="9 11">
        <text>dTMP + ATP = dTDP + ADP</text>
        <dbReference type="Rhea" id="RHEA:13517"/>
        <dbReference type="ChEBI" id="CHEBI:30616"/>
        <dbReference type="ChEBI" id="CHEBI:58369"/>
        <dbReference type="ChEBI" id="CHEBI:63528"/>
        <dbReference type="ChEBI" id="CHEBI:456216"/>
        <dbReference type="EC" id="2.7.4.9"/>
    </reaction>
</comment>
<evidence type="ECO:0000256" key="1">
    <source>
        <dbReference type="ARBA" id="ARBA00009776"/>
    </source>
</evidence>